<dbReference type="AlphaFoldDB" id="A0AAJ7DZT2"/>
<dbReference type="Proteomes" id="UP000695007">
    <property type="component" value="Unplaced"/>
</dbReference>
<gene>
    <name evidence="7" type="primary">LOC105365854</name>
</gene>
<dbReference type="InterPro" id="IPR008494">
    <property type="entry name" value="DUF776"/>
</dbReference>
<evidence type="ECO:0000256" key="5">
    <source>
        <dbReference type="SAM" id="MobiDB-lite"/>
    </source>
</evidence>
<name>A0AAJ7DZT2_9HYME</name>
<dbReference type="GeneID" id="105365854"/>
<feature type="region of interest" description="Disordered" evidence="5">
    <location>
        <begin position="190"/>
        <end position="212"/>
    </location>
</feature>
<evidence type="ECO:0000256" key="1">
    <source>
        <dbReference type="ARBA" id="ARBA00015005"/>
    </source>
</evidence>
<evidence type="ECO:0000313" key="7">
    <source>
        <dbReference type="RefSeq" id="XP_011502454.1"/>
    </source>
</evidence>
<reference evidence="7" key="1">
    <citation type="submission" date="2025-08" db="UniProtKB">
        <authorList>
            <consortium name="RefSeq"/>
        </authorList>
    </citation>
    <scope>IDENTIFICATION</scope>
</reference>
<evidence type="ECO:0000256" key="4">
    <source>
        <dbReference type="ARBA" id="ARBA00031405"/>
    </source>
</evidence>
<dbReference type="RefSeq" id="XP_011502454.1">
    <property type="nucleotide sequence ID" value="XM_011504152.1"/>
</dbReference>
<keyword evidence="2" id="KW-0597">Phosphoprotein</keyword>
<dbReference type="KEGG" id="csol:105365854"/>
<evidence type="ECO:0000256" key="3">
    <source>
        <dbReference type="ARBA" id="ARBA00029721"/>
    </source>
</evidence>
<protein>
    <recommendedName>
        <fullName evidence="1">Oxidative stress-responsive serine-rich protein 1</fullName>
    </recommendedName>
    <alternativeName>
        <fullName evidence="4">Oxidative stress-responsive protein 1</fullName>
    </alternativeName>
    <alternativeName>
        <fullName evidence="3">Peroxide-inducible transcript 1 protein</fullName>
    </alternativeName>
</protein>
<sequence length="250" mass="28068">MLRSQPVSPDTVIATRMAEELLPASLEKLEIDCWLSPGCCHSKGVSKLRRRSMPNTSIQPVESPRGIKTTTNFKPSKKDERRGFLALDKPKKHSIIREAVLKLRNSDPTCLSDNLASTLLEEACKLSISHKNKTFGHGSVTKDFKSLNISQTIRQAKDDTSITENYQTHSFQRARSNTMPSLKRLTCQMENPQNPLNSGQQQSSSSNTCSVQARISPPPCDVTIDELASYFEEFVHIPKKMSHMAEMMYI</sequence>
<dbReference type="PANTHER" id="PTHR31383">
    <property type="entry name" value="OXIDATIVE STRESS-RESPONSE SERINE-RICH PROTEIN 1"/>
    <property type="match status" value="1"/>
</dbReference>
<dbReference type="PANTHER" id="PTHR31383:SF2">
    <property type="entry name" value="OXIDATIVE STRESS-RESPONSIVE SERINE-RICH PROTEIN 1"/>
    <property type="match status" value="1"/>
</dbReference>
<evidence type="ECO:0000313" key="6">
    <source>
        <dbReference type="Proteomes" id="UP000695007"/>
    </source>
</evidence>
<organism evidence="6 7">
    <name type="scientific">Ceratosolen solmsi marchali</name>
    <dbReference type="NCBI Taxonomy" id="326594"/>
    <lineage>
        <taxon>Eukaryota</taxon>
        <taxon>Metazoa</taxon>
        <taxon>Ecdysozoa</taxon>
        <taxon>Arthropoda</taxon>
        <taxon>Hexapoda</taxon>
        <taxon>Insecta</taxon>
        <taxon>Pterygota</taxon>
        <taxon>Neoptera</taxon>
        <taxon>Endopterygota</taxon>
        <taxon>Hymenoptera</taxon>
        <taxon>Apocrita</taxon>
        <taxon>Proctotrupomorpha</taxon>
        <taxon>Chalcidoidea</taxon>
        <taxon>Agaonidae</taxon>
        <taxon>Agaoninae</taxon>
        <taxon>Ceratosolen</taxon>
    </lineage>
</organism>
<dbReference type="GO" id="GO:0070301">
    <property type="term" value="P:cellular response to hydrogen peroxide"/>
    <property type="evidence" value="ECO:0007669"/>
    <property type="project" value="TreeGrafter"/>
</dbReference>
<keyword evidence="6" id="KW-1185">Reference proteome</keyword>
<feature type="compositionally biased region" description="Low complexity" evidence="5">
    <location>
        <begin position="191"/>
        <end position="207"/>
    </location>
</feature>
<feature type="region of interest" description="Disordered" evidence="5">
    <location>
        <begin position="50"/>
        <end position="82"/>
    </location>
</feature>
<evidence type="ECO:0000256" key="2">
    <source>
        <dbReference type="ARBA" id="ARBA00022553"/>
    </source>
</evidence>
<proteinExistence type="predicted"/>
<accession>A0AAJ7DZT2</accession>